<sequence>MSSSSARHPAPLRQAREEEAAVPVPARGGPHRAAAVAEVECCAAADRDSSALTFLPCATTADSDRDCTHLPTMHADNFSSPPHWPASAPKPDRGCHCHFVVASVQVQMYNALGVNL</sequence>
<organism evidence="2 3">
    <name type="scientific">Paspalum notatum var. saurae</name>
    <dbReference type="NCBI Taxonomy" id="547442"/>
    <lineage>
        <taxon>Eukaryota</taxon>
        <taxon>Viridiplantae</taxon>
        <taxon>Streptophyta</taxon>
        <taxon>Embryophyta</taxon>
        <taxon>Tracheophyta</taxon>
        <taxon>Spermatophyta</taxon>
        <taxon>Magnoliopsida</taxon>
        <taxon>Liliopsida</taxon>
        <taxon>Poales</taxon>
        <taxon>Poaceae</taxon>
        <taxon>PACMAD clade</taxon>
        <taxon>Panicoideae</taxon>
        <taxon>Andropogonodae</taxon>
        <taxon>Paspaleae</taxon>
        <taxon>Paspalinae</taxon>
        <taxon>Paspalum</taxon>
    </lineage>
</organism>
<dbReference type="Proteomes" id="UP001341281">
    <property type="component" value="Chromosome 02"/>
</dbReference>
<gene>
    <name evidence="2" type="ORF">U9M48_008179</name>
</gene>
<dbReference type="EMBL" id="CP144746">
    <property type="protein sequence ID" value="WVZ57841.1"/>
    <property type="molecule type" value="Genomic_DNA"/>
</dbReference>
<feature type="region of interest" description="Disordered" evidence="1">
    <location>
        <begin position="1"/>
        <end position="29"/>
    </location>
</feature>
<reference evidence="2 3" key="1">
    <citation type="submission" date="2024-02" db="EMBL/GenBank/DDBJ databases">
        <title>High-quality chromosome-scale genome assembly of Pensacola bahiagrass (Paspalum notatum Flugge var. saurae).</title>
        <authorList>
            <person name="Vega J.M."/>
            <person name="Podio M."/>
            <person name="Orjuela J."/>
            <person name="Siena L.A."/>
            <person name="Pessino S.C."/>
            <person name="Combes M.C."/>
            <person name="Mariac C."/>
            <person name="Albertini E."/>
            <person name="Pupilli F."/>
            <person name="Ortiz J.P.A."/>
            <person name="Leblanc O."/>
        </authorList>
    </citation>
    <scope>NUCLEOTIDE SEQUENCE [LARGE SCALE GENOMIC DNA]</scope>
    <source>
        <strain evidence="2">R1</strain>
        <tissue evidence="2">Leaf</tissue>
    </source>
</reference>
<name>A0AAQ3SNJ8_PASNO</name>
<evidence type="ECO:0000313" key="2">
    <source>
        <dbReference type="EMBL" id="WVZ57841.1"/>
    </source>
</evidence>
<proteinExistence type="predicted"/>
<accession>A0AAQ3SNJ8</accession>
<keyword evidence="3" id="KW-1185">Reference proteome</keyword>
<evidence type="ECO:0000313" key="3">
    <source>
        <dbReference type="Proteomes" id="UP001341281"/>
    </source>
</evidence>
<dbReference type="AlphaFoldDB" id="A0AAQ3SNJ8"/>
<protein>
    <submittedName>
        <fullName evidence="2">Uncharacterized protein</fullName>
    </submittedName>
</protein>
<evidence type="ECO:0000256" key="1">
    <source>
        <dbReference type="SAM" id="MobiDB-lite"/>
    </source>
</evidence>